<gene>
    <name evidence="2" type="ORF">RIF29_23358</name>
</gene>
<reference evidence="2 3" key="1">
    <citation type="submission" date="2024-01" db="EMBL/GenBank/DDBJ databases">
        <title>The genomes of 5 underutilized Papilionoideae crops provide insights into root nodulation and disease resistanc.</title>
        <authorList>
            <person name="Yuan L."/>
        </authorList>
    </citation>
    <scope>NUCLEOTIDE SEQUENCE [LARGE SCALE GENOMIC DNA]</scope>
    <source>
        <strain evidence="2">ZHUSHIDOU_FW_LH</strain>
        <tissue evidence="2">Leaf</tissue>
    </source>
</reference>
<dbReference type="Proteomes" id="UP001372338">
    <property type="component" value="Unassembled WGS sequence"/>
</dbReference>
<evidence type="ECO:0000313" key="3">
    <source>
        <dbReference type="Proteomes" id="UP001372338"/>
    </source>
</evidence>
<evidence type="ECO:0000313" key="2">
    <source>
        <dbReference type="EMBL" id="KAK7270307.1"/>
    </source>
</evidence>
<dbReference type="AlphaFoldDB" id="A0AAN9I8J8"/>
<feature type="domain" description="NPH3" evidence="1">
    <location>
        <begin position="27"/>
        <end position="63"/>
    </location>
</feature>
<sequence>MTELDRLVGEILEHVTLDGLVVSVNDMVGRLDGEYLRAISLDLNLSISKFLRIAECLPHYARDGFGFVVMCVLGTVACSTPSPSIFRAIILWDFGLG</sequence>
<organism evidence="2 3">
    <name type="scientific">Crotalaria pallida</name>
    <name type="common">Smooth rattlebox</name>
    <name type="synonym">Crotalaria striata</name>
    <dbReference type="NCBI Taxonomy" id="3830"/>
    <lineage>
        <taxon>Eukaryota</taxon>
        <taxon>Viridiplantae</taxon>
        <taxon>Streptophyta</taxon>
        <taxon>Embryophyta</taxon>
        <taxon>Tracheophyta</taxon>
        <taxon>Spermatophyta</taxon>
        <taxon>Magnoliopsida</taxon>
        <taxon>eudicotyledons</taxon>
        <taxon>Gunneridae</taxon>
        <taxon>Pentapetalae</taxon>
        <taxon>rosids</taxon>
        <taxon>fabids</taxon>
        <taxon>Fabales</taxon>
        <taxon>Fabaceae</taxon>
        <taxon>Papilionoideae</taxon>
        <taxon>50 kb inversion clade</taxon>
        <taxon>genistoids sensu lato</taxon>
        <taxon>core genistoids</taxon>
        <taxon>Crotalarieae</taxon>
        <taxon>Crotalaria</taxon>
    </lineage>
</organism>
<evidence type="ECO:0000259" key="1">
    <source>
        <dbReference type="Pfam" id="PF03000"/>
    </source>
</evidence>
<comment type="caution">
    <text evidence="2">The sequence shown here is derived from an EMBL/GenBank/DDBJ whole genome shotgun (WGS) entry which is preliminary data.</text>
</comment>
<dbReference type="InterPro" id="IPR027356">
    <property type="entry name" value="NPH3_dom"/>
</dbReference>
<keyword evidence="3" id="KW-1185">Reference proteome</keyword>
<dbReference type="EMBL" id="JAYWIO010000004">
    <property type="protein sequence ID" value="KAK7270307.1"/>
    <property type="molecule type" value="Genomic_DNA"/>
</dbReference>
<dbReference type="Pfam" id="PF03000">
    <property type="entry name" value="NPH3"/>
    <property type="match status" value="1"/>
</dbReference>
<protein>
    <recommendedName>
        <fullName evidence="1">NPH3 domain-containing protein</fullName>
    </recommendedName>
</protein>
<name>A0AAN9I8J8_CROPI</name>
<accession>A0AAN9I8J8</accession>
<proteinExistence type="predicted"/>